<dbReference type="SMART" id="SM00483">
    <property type="entry name" value="POLXc"/>
    <property type="match status" value="1"/>
</dbReference>
<keyword evidence="7" id="KW-0239">DNA-directed DNA polymerase</keyword>
<dbReference type="GO" id="GO:0005829">
    <property type="term" value="C:cytosol"/>
    <property type="evidence" value="ECO:0007669"/>
    <property type="project" value="TreeGrafter"/>
</dbReference>
<organism evidence="12 13">
    <name type="scientific">Candidatus Giovannonibacteria bacterium RIFCSPLOWO2_01_FULL_45_34</name>
    <dbReference type="NCBI Taxonomy" id="1798351"/>
    <lineage>
        <taxon>Bacteria</taxon>
        <taxon>Candidatus Giovannoniibacteriota</taxon>
    </lineage>
</organism>
<dbReference type="InterPro" id="IPR004013">
    <property type="entry name" value="PHP_dom"/>
</dbReference>
<keyword evidence="4" id="KW-0808">Transferase</keyword>
<keyword evidence="6" id="KW-0235">DNA replication</keyword>
<reference evidence="12 13" key="1">
    <citation type="journal article" date="2016" name="Nat. Commun.">
        <title>Thousands of microbial genomes shed light on interconnected biogeochemical processes in an aquifer system.</title>
        <authorList>
            <person name="Anantharaman K."/>
            <person name="Brown C.T."/>
            <person name="Hug L.A."/>
            <person name="Sharon I."/>
            <person name="Castelle C.J."/>
            <person name="Probst A.J."/>
            <person name="Thomas B.C."/>
            <person name="Singh A."/>
            <person name="Wilkins M.J."/>
            <person name="Karaoz U."/>
            <person name="Brodie E.L."/>
            <person name="Williams K.H."/>
            <person name="Hubbard S.S."/>
            <person name="Banfield J.F."/>
        </authorList>
    </citation>
    <scope>NUCLEOTIDE SEQUENCE [LARGE SCALE GENOMIC DNA]</scope>
</reference>
<dbReference type="GO" id="GO:0003887">
    <property type="term" value="F:DNA-directed DNA polymerase activity"/>
    <property type="evidence" value="ECO:0007669"/>
    <property type="project" value="UniProtKB-KW"/>
</dbReference>
<dbReference type="GO" id="GO:0042578">
    <property type="term" value="F:phosphoric ester hydrolase activity"/>
    <property type="evidence" value="ECO:0007669"/>
    <property type="project" value="TreeGrafter"/>
</dbReference>
<dbReference type="CDD" id="cd00141">
    <property type="entry name" value="NT_POLXc"/>
    <property type="match status" value="1"/>
</dbReference>
<dbReference type="InterPro" id="IPR027421">
    <property type="entry name" value="DNA_pol_lamdba_lyase_dom_sf"/>
</dbReference>
<dbReference type="InterPro" id="IPR002054">
    <property type="entry name" value="DNA-dir_DNA_pol_X"/>
</dbReference>
<dbReference type="SUPFAM" id="SSF158702">
    <property type="entry name" value="Sec63 N-terminal domain-like"/>
    <property type="match status" value="1"/>
</dbReference>
<dbReference type="Pfam" id="PF14791">
    <property type="entry name" value="DNA_pol_B_thumb"/>
    <property type="match status" value="1"/>
</dbReference>
<dbReference type="GO" id="GO:0006281">
    <property type="term" value="P:DNA repair"/>
    <property type="evidence" value="ECO:0007669"/>
    <property type="project" value="InterPro"/>
</dbReference>
<proteinExistence type="predicted"/>
<dbReference type="InterPro" id="IPR043519">
    <property type="entry name" value="NT_sf"/>
</dbReference>
<dbReference type="STRING" id="1798351.A2930_02150"/>
<dbReference type="PANTHER" id="PTHR36928:SF1">
    <property type="entry name" value="PHOSPHATASE YCDX-RELATED"/>
    <property type="match status" value="1"/>
</dbReference>
<dbReference type="PANTHER" id="PTHR36928">
    <property type="entry name" value="PHOSPHATASE YCDX-RELATED"/>
    <property type="match status" value="1"/>
</dbReference>
<feature type="domain" description="Helix-hairpin-helix DNA-binding motif class 1" evidence="9">
    <location>
        <begin position="128"/>
        <end position="147"/>
    </location>
</feature>
<dbReference type="SUPFAM" id="SSF47802">
    <property type="entry name" value="DNA polymerase beta, N-terminal domain-like"/>
    <property type="match status" value="1"/>
</dbReference>
<dbReference type="InterPro" id="IPR022311">
    <property type="entry name" value="PolX-like"/>
</dbReference>
<dbReference type="Proteomes" id="UP000178114">
    <property type="component" value="Unassembled WGS sequence"/>
</dbReference>
<dbReference type="InterPro" id="IPR029398">
    <property type="entry name" value="PolB_thumb"/>
</dbReference>
<dbReference type="Gene3D" id="1.10.150.20">
    <property type="entry name" value="5' to 3' exonuclease, C-terminal subdomain"/>
    <property type="match status" value="1"/>
</dbReference>
<dbReference type="Pfam" id="PF14520">
    <property type="entry name" value="HHH_5"/>
    <property type="match status" value="1"/>
</dbReference>
<evidence type="ECO:0000256" key="3">
    <source>
        <dbReference type="ARBA" id="ARBA00022634"/>
    </source>
</evidence>
<feature type="domain" description="Polymerase/histidinol phosphatase N-terminal" evidence="10">
    <location>
        <begin position="339"/>
        <end position="422"/>
    </location>
</feature>
<feature type="domain" description="Helix-hairpin-helix DNA-binding motif class 1" evidence="9">
    <location>
        <begin position="93"/>
        <end position="112"/>
    </location>
</feature>
<dbReference type="Gene3D" id="1.10.150.110">
    <property type="entry name" value="DNA polymerase beta, N-terminal domain-like"/>
    <property type="match status" value="1"/>
</dbReference>
<dbReference type="Pfam" id="PF14716">
    <property type="entry name" value="HHH_8"/>
    <property type="match status" value="1"/>
</dbReference>
<dbReference type="EMBL" id="MFID01000014">
    <property type="protein sequence ID" value="OGF81289.1"/>
    <property type="molecule type" value="Genomic_DNA"/>
</dbReference>
<evidence type="ECO:0000256" key="6">
    <source>
        <dbReference type="ARBA" id="ARBA00022705"/>
    </source>
</evidence>
<dbReference type="InterPro" id="IPR016195">
    <property type="entry name" value="Pol/histidinol_Pase-like"/>
</dbReference>
<evidence type="ECO:0000256" key="5">
    <source>
        <dbReference type="ARBA" id="ARBA00022695"/>
    </source>
</evidence>
<dbReference type="Gene3D" id="3.30.460.10">
    <property type="entry name" value="Beta Polymerase, domain 2"/>
    <property type="match status" value="1"/>
</dbReference>
<evidence type="ECO:0000256" key="7">
    <source>
        <dbReference type="ARBA" id="ARBA00022932"/>
    </source>
</evidence>
<dbReference type="SUPFAM" id="SSF81301">
    <property type="entry name" value="Nucleotidyltransferase"/>
    <property type="match status" value="1"/>
</dbReference>
<accession>A0A1F5X083</accession>
<comment type="caution">
    <text evidence="12">The sequence shown here is derived from an EMBL/GenBank/DDBJ whole genome shotgun (WGS) entry which is preliminary data.</text>
</comment>
<dbReference type="InterPro" id="IPR037160">
    <property type="entry name" value="DNA_Pol_thumb_sf"/>
</dbReference>
<evidence type="ECO:0000256" key="2">
    <source>
        <dbReference type="ARBA" id="ARBA00012417"/>
    </source>
</evidence>
<gene>
    <name evidence="12" type="ORF">A2930_02150</name>
</gene>
<evidence type="ECO:0000256" key="8">
    <source>
        <dbReference type="ARBA" id="ARBA00049244"/>
    </source>
</evidence>
<name>A0A1F5X083_9BACT</name>
<comment type="cofactor">
    <cofactor evidence="1">
        <name>Mg(2+)</name>
        <dbReference type="ChEBI" id="CHEBI:18420"/>
    </cofactor>
</comment>
<dbReference type="InterPro" id="IPR010996">
    <property type="entry name" value="HHH_MUS81"/>
</dbReference>
<protein>
    <recommendedName>
        <fullName evidence="2">DNA-directed DNA polymerase</fullName>
        <ecNumber evidence="2">2.7.7.7</ecNumber>
    </recommendedName>
</protein>
<dbReference type="CDD" id="cd07436">
    <property type="entry name" value="PHP_PolX"/>
    <property type="match status" value="1"/>
</dbReference>
<comment type="catalytic activity">
    <reaction evidence="8">
        <text>DNA(n) + a 2'-deoxyribonucleoside 5'-triphosphate = DNA(n+1) + diphosphate</text>
        <dbReference type="Rhea" id="RHEA:22508"/>
        <dbReference type="Rhea" id="RHEA-COMP:17339"/>
        <dbReference type="Rhea" id="RHEA-COMP:17340"/>
        <dbReference type="ChEBI" id="CHEBI:33019"/>
        <dbReference type="ChEBI" id="CHEBI:61560"/>
        <dbReference type="ChEBI" id="CHEBI:173112"/>
        <dbReference type="EC" id="2.7.7.7"/>
    </reaction>
</comment>
<dbReference type="SMART" id="SM00278">
    <property type="entry name" value="HhH1"/>
    <property type="match status" value="3"/>
</dbReference>
<evidence type="ECO:0000256" key="1">
    <source>
        <dbReference type="ARBA" id="ARBA00001946"/>
    </source>
</evidence>
<dbReference type="EC" id="2.7.7.7" evidence="2"/>
<feature type="domain" description="Helix-hairpin-helix DNA-binding motif class 1" evidence="9">
    <location>
        <begin position="53"/>
        <end position="72"/>
    </location>
</feature>
<dbReference type="GO" id="GO:0008270">
    <property type="term" value="F:zinc ion binding"/>
    <property type="evidence" value="ECO:0007669"/>
    <property type="project" value="TreeGrafter"/>
</dbReference>
<dbReference type="AlphaFoldDB" id="A0A1F5X083"/>
<evidence type="ECO:0000259" key="10">
    <source>
        <dbReference type="SMART" id="SM00481"/>
    </source>
</evidence>
<dbReference type="SUPFAM" id="SSF89550">
    <property type="entry name" value="PHP domain-like"/>
    <property type="match status" value="1"/>
</dbReference>
<evidence type="ECO:0000313" key="13">
    <source>
        <dbReference type="Proteomes" id="UP000178114"/>
    </source>
</evidence>
<dbReference type="Pfam" id="PF02811">
    <property type="entry name" value="PHP"/>
    <property type="match status" value="1"/>
</dbReference>
<keyword evidence="5" id="KW-0548">Nucleotidyltransferase</keyword>
<dbReference type="InterPro" id="IPR047967">
    <property type="entry name" value="PolX_PHP"/>
</dbReference>
<evidence type="ECO:0000259" key="11">
    <source>
        <dbReference type="SMART" id="SM00483"/>
    </source>
</evidence>
<dbReference type="InterPro" id="IPR003583">
    <property type="entry name" value="Hlx-hairpin-Hlx_DNA-bd_motif"/>
</dbReference>
<evidence type="ECO:0000259" key="9">
    <source>
        <dbReference type="SMART" id="SM00278"/>
    </source>
</evidence>
<feature type="domain" description="DNA-directed DNA polymerase X" evidence="11">
    <location>
        <begin position="1"/>
        <end position="315"/>
    </location>
</feature>
<dbReference type="InterPro" id="IPR003141">
    <property type="entry name" value="Pol/His_phosphatase_N"/>
</dbReference>
<evidence type="ECO:0000256" key="4">
    <source>
        <dbReference type="ARBA" id="ARBA00022679"/>
    </source>
</evidence>
<dbReference type="GO" id="GO:0003677">
    <property type="term" value="F:DNA binding"/>
    <property type="evidence" value="ECO:0007669"/>
    <property type="project" value="InterPro"/>
</dbReference>
<sequence>MTNQEIAKNLREMAILYEMEGVFFKPRAYEKAASGVEVSGEEMKDLYEKGGKEALKKIPGVGEGIAFHIESLLKKGVFAEHERLKKKIPVNVSELSAVEGVGPKMIKVLYKKLGVKNLKDLEKAGRSGKIRKLERFGQKSEEKILKGIEFLKNSGGRRVLGIIAPELNALLAMVKSFPEVETAIIAGSARRKKETIGDLDILAVSKKPEIVMEKFITLPQIANVLSKGKTKTMVILKNGLDADLRVVPAGSYGAALNYFTGSKDHNVKLRELAQKKGLKLNEYGLWNGNRQIAGKSEEEVYKKLGLSYIEPELRENTGEIEASRAGKLPKLISYGDLKGDLQVQTDWTDGENSIEAMAEAAKKMGLEYIAITDHTKALAMTGGSDEKKLLKQMAAIDKLNSKFKIQNSKFRVLKGAEVNIMKDGSLDINDKTLAKLEVAGAAVHSHFNLTRAEQTRRIVSAMENPNVDIIFHLTGRVINKREPIELDIDEIIMTAKRTGTVLEIDAYPDRSDIREEYIKRCVEAGIKMSIDSDAHSVQHFNFLEYGVSQARRGWAGKTDIINTCSAQEMLKLLK</sequence>
<dbReference type="Gene3D" id="3.30.210.10">
    <property type="entry name" value="DNA polymerase, thumb domain"/>
    <property type="match status" value="1"/>
</dbReference>
<dbReference type="PIRSF" id="PIRSF005047">
    <property type="entry name" value="UCP005047_YshC"/>
    <property type="match status" value="1"/>
</dbReference>
<dbReference type="SMART" id="SM00481">
    <property type="entry name" value="POLIIIAc"/>
    <property type="match status" value="1"/>
</dbReference>
<dbReference type="Gene3D" id="3.20.20.140">
    <property type="entry name" value="Metal-dependent hydrolases"/>
    <property type="match status" value="1"/>
</dbReference>
<keyword evidence="3" id="KW-0237">DNA synthesis</keyword>
<dbReference type="InterPro" id="IPR050243">
    <property type="entry name" value="PHP_phosphatase"/>
</dbReference>
<evidence type="ECO:0000313" key="12">
    <source>
        <dbReference type="EMBL" id="OGF81289.1"/>
    </source>
</evidence>
<dbReference type="NCBIfam" id="NF006375">
    <property type="entry name" value="PRK08609.1"/>
    <property type="match status" value="1"/>
</dbReference>